<dbReference type="SUPFAM" id="SSF50494">
    <property type="entry name" value="Trypsin-like serine proteases"/>
    <property type="match status" value="1"/>
</dbReference>
<keyword evidence="2" id="KW-0720">Serine protease</keyword>
<evidence type="ECO:0000259" key="4">
    <source>
        <dbReference type="PROSITE" id="PS50240"/>
    </source>
</evidence>
<keyword evidence="1" id="KW-1015">Disulfide bond</keyword>
<evidence type="ECO:0000256" key="1">
    <source>
        <dbReference type="ARBA" id="ARBA00023157"/>
    </source>
</evidence>
<dbReference type="Gene3D" id="2.40.10.10">
    <property type="entry name" value="Trypsin-like serine proteases"/>
    <property type="match status" value="1"/>
</dbReference>
<accession>A0A0A9YMR3</accession>
<dbReference type="PROSITE" id="PS00135">
    <property type="entry name" value="TRYPSIN_SER"/>
    <property type="match status" value="1"/>
</dbReference>
<dbReference type="PRINTS" id="PR00722">
    <property type="entry name" value="CHYMOTRYPSIN"/>
</dbReference>
<dbReference type="GO" id="GO:0004252">
    <property type="term" value="F:serine-type endopeptidase activity"/>
    <property type="evidence" value="ECO:0007669"/>
    <property type="project" value="InterPro"/>
</dbReference>
<keyword evidence="2 5" id="KW-0645">Protease</keyword>
<dbReference type="PANTHER" id="PTHR24252">
    <property type="entry name" value="ACROSIN-RELATED"/>
    <property type="match status" value="1"/>
</dbReference>
<dbReference type="EMBL" id="GBHO01012789">
    <property type="protein sequence ID" value="JAG30815.1"/>
    <property type="molecule type" value="Transcribed_RNA"/>
</dbReference>
<reference evidence="5" key="2">
    <citation type="submission" date="2014-07" db="EMBL/GenBank/DDBJ databases">
        <authorList>
            <person name="Hull J."/>
        </authorList>
    </citation>
    <scope>NUCLEOTIDE SEQUENCE</scope>
</reference>
<dbReference type="PROSITE" id="PS00134">
    <property type="entry name" value="TRYPSIN_HIS"/>
    <property type="match status" value="1"/>
</dbReference>
<keyword evidence="3" id="KW-0732">Signal</keyword>
<organism evidence="5">
    <name type="scientific">Lygus hesperus</name>
    <name type="common">Western plant bug</name>
    <dbReference type="NCBI Taxonomy" id="30085"/>
    <lineage>
        <taxon>Eukaryota</taxon>
        <taxon>Metazoa</taxon>
        <taxon>Ecdysozoa</taxon>
        <taxon>Arthropoda</taxon>
        <taxon>Hexapoda</taxon>
        <taxon>Insecta</taxon>
        <taxon>Pterygota</taxon>
        <taxon>Neoptera</taxon>
        <taxon>Paraneoptera</taxon>
        <taxon>Hemiptera</taxon>
        <taxon>Heteroptera</taxon>
        <taxon>Panheteroptera</taxon>
        <taxon>Cimicomorpha</taxon>
        <taxon>Miridae</taxon>
        <taxon>Mirini</taxon>
        <taxon>Lygus</taxon>
    </lineage>
</organism>
<dbReference type="GO" id="GO:0006508">
    <property type="term" value="P:proteolysis"/>
    <property type="evidence" value="ECO:0007669"/>
    <property type="project" value="UniProtKB-KW"/>
</dbReference>
<feature type="chain" id="PRO_5015034009" evidence="3">
    <location>
        <begin position="34"/>
        <end position="355"/>
    </location>
</feature>
<protein>
    <submittedName>
        <fullName evidence="5">Serine protease 27</fullName>
    </submittedName>
</protein>
<dbReference type="InterPro" id="IPR009003">
    <property type="entry name" value="Peptidase_S1_PA"/>
</dbReference>
<dbReference type="PROSITE" id="PS50240">
    <property type="entry name" value="TRYPSIN_DOM"/>
    <property type="match status" value="1"/>
</dbReference>
<feature type="domain" description="Peptidase S1" evidence="4">
    <location>
        <begin position="73"/>
        <end position="346"/>
    </location>
</feature>
<sequence>FSHLSFRNTMNDKPDLMLSCIFLFCLTLDIVRGKDVVDFPFGEDEDNESRTGEGHSLPYCGTSVVQNLKADRIVGGLDADPYEFPWMAKLYYTGSLRCAAALISDRYMVTAAHCVTSYKKGTPLSPKRKRGNVRNFRVMRADRFVVALGSHSTEGSTLSSRRVMKLTIHPKYDIFASGNLEIGSFLIQTNDIAILKFEPVIFSSKIVPVCLPTQGVRVKNNMKLILAGWGSTSSDDLTGDIKPELPRVLQKTRLKKFSFKECQENENVGVHFAKINQLTEREVFCLIGNDTDSCQGDSGGPVVEKTYHGYRLVGLVSWGIGCNQESYPAAYTQVSSYMDFLISHTKDGKFLPYKH</sequence>
<evidence type="ECO:0000313" key="6">
    <source>
        <dbReference type="EMBL" id="JAG61993.1"/>
    </source>
</evidence>
<dbReference type="InterPro" id="IPR018114">
    <property type="entry name" value="TRYPSIN_HIS"/>
</dbReference>
<dbReference type="InterPro" id="IPR001314">
    <property type="entry name" value="Peptidase_S1A"/>
</dbReference>
<name>A0A0A9YMR3_LYGHE</name>
<dbReference type="Pfam" id="PF00089">
    <property type="entry name" value="Trypsin"/>
    <property type="match status" value="1"/>
</dbReference>
<dbReference type="InterPro" id="IPR001254">
    <property type="entry name" value="Trypsin_dom"/>
</dbReference>
<gene>
    <name evidence="5" type="primary">PRSS27</name>
    <name evidence="5" type="ORF">CM83_99173</name>
</gene>
<reference evidence="5" key="1">
    <citation type="journal article" date="2014" name="PLoS ONE">
        <title>Transcriptome-Based Identification of ABC Transporters in the Western Tarnished Plant Bug Lygus hesperus.</title>
        <authorList>
            <person name="Hull J.J."/>
            <person name="Chaney K."/>
            <person name="Geib S.M."/>
            <person name="Fabrick J.A."/>
            <person name="Brent C.S."/>
            <person name="Walsh D."/>
            <person name="Lavine L.C."/>
        </authorList>
    </citation>
    <scope>NUCLEOTIDE SEQUENCE</scope>
</reference>
<dbReference type="PANTHER" id="PTHR24252:SF7">
    <property type="entry name" value="HYALIN"/>
    <property type="match status" value="1"/>
</dbReference>
<dbReference type="InterPro" id="IPR043504">
    <property type="entry name" value="Peptidase_S1_PA_chymotrypsin"/>
</dbReference>
<dbReference type="EMBL" id="GBRD01003828">
    <property type="protein sequence ID" value="JAG61993.1"/>
    <property type="molecule type" value="Transcribed_RNA"/>
</dbReference>
<dbReference type="CDD" id="cd00190">
    <property type="entry name" value="Tryp_SPc"/>
    <property type="match status" value="1"/>
</dbReference>
<evidence type="ECO:0000256" key="3">
    <source>
        <dbReference type="SAM" id="SignalP"/>
    </source>
</evidence>
<dbReference type="AlphaFoldDB" id="A0A0A9YMR3"/>
<reference evidence="6" key="3">
    <citation type="submission" date="2014-09" db="EMBL/GenBank/DDBJ databases">
        <authorList>
            <person name="Magalhaes I.L.F."/>
            <person name="Oliveira U."/>
            <person name="Santos F.R."/>
            <person name="Vidigal T.H.D.A."/>
            <person name="Brescovit A.D."/>
            <person name="Santos A.J."/>
        </authorList>
    </citation>
    <scope>NUCLEOTIDE SEQUENCE</scope>
</reference>
<dbReference type="SMART" id="SM00020">
    <property type="entry name" value="Tryp_SPc"/>
    <property type="match status" value="1"/>
</dbReference>
<feature type="signal peptide" evidence="3">
    <location>
        <begin position="1"/>
        <end position="33"/>
    </location>
</feature>
<dbReference type="InterPro" id="IPR033116">
    <property type="entry name" value="TRYPSIN_SER"/>
</dbReference>
<proteinExistence type="predicted"/>
<feature type="non-terminal residue" evidence="5">
    <location>
        <position position="1"/>
    </location>
</feature>
<evidence type="ECO:0000313" key="5">
    <source>
        <dbReference type="EMBL" id="JAG30815.1"/>
    </source>
</evidence>
<keyword evidence="2" id="KW-0378">Hydrolase</keyword>
<evidence type="ECO:0000256" key="2">
    <source>
        <dbReference type="RuleBase" id="RU363034"/>
    </source>
</evidence>